<keyword evidence="5" id="KW-0735">Signal-anchor</keyword>
<dbReference type="Proteomes" id="UP000276389">
    <property type="component" value="Unassembled WGS sequence"/>
</dbReference>
<dbReference type="InterPro" id="IPR003538">
    <property type="entry name" value="TonB"/>
</dbReference>
<keyword evidence="3" id="KW-1133">Transmembrane helix</keyword>
<keyword evidence="4" id="KW-0472">Membrane</keyword>
<name>A0A3R9QR80_9ENTR</name>
<dbReference type="InterPro" id="IPR006260">
    <property type="entry name" value="TonB/TolA_C"/>
</dbReference>
<accession>A0A3R9QR80</accession>
<evidence type="ECO:0000313" key="7">
    <source>
        <dbReference type="EMBL" id="RSK69159.1"/>
    </source>
</evidence>
<proteinExistence type="inferred from homology"/>
<keyword evidence="5" id="KW-1003">Cell membrane</keyword>
<evidence type="ECO:0000256" key="5">
    <source>
        <dbReference type="RuleBase" id="RU362123"/>
    </source>
</evidence>
<feature type="domain" description="TonB C-terminal" evidence="6">
    <location>
        <begin position="74"/>
        <end position="165"/>
    </location>
</feature>
<dbReference type="Gene3D" id="3.30.2420.10">
    <property type="entry name" value="TonB"/>
    <property type="match status" value="1"/>
</dbReference>
<evidence type="ECO:0000256" key="3">
    <source>
        <dbReference type="ARBA" id="ARBA00022989"/>
    </source>
</evidence>
<dbReference type="Pfam" id="PF03544">
    <property type="entry name" value="TonB_C"/>
    <property type="match status" value="1"/>
</dbReference>
<evidence type="ECO:0000259" key="6">
    <source>
        <dbReference type="PROSITE" id="PS52015"/>
    </source>
</evidence>
<reference evidence="7 8" key="1">
    <citation type="submission" date="2018-12" db="EMBL/GenBank/DDBJ databases">
        <title>The Genome Submission of two Enterobacter spp. strains.</title>
        <authorList>
            <person name="Wu W."/>
            <person name="Wei L."/>
            <person name="Feng Y."/>
            <person name="Zong Z."/>
        </authorList>
    </citation>
    <scope>NUCLEOTIDE SEQUENCE [LARGE SCALE GENOMIC DNA]</scope>
    <source>
        <strain evidence="7 8">WCHEHu045002</strain>
    </source>
</reference>
<evidence type="ECO:0000256" key="2">
    <source>
        <dbReference type="ARBA" id="ARBA00022692"/>
    </source>
</evidence>
<protein>
    <recommendedName>
        <fullName evidence="5">Protein TonB</fullName>
    </recommendedName>
</protein>
<dbReference type="NCBIfam" id="TIGR01352">
    <property type="entry name" value="tonB_Cterm"/>
    <property type="match status" value="1"/>
</dbReference>
<dbReference type="GO" id="GO:0015891">
    <property type="term" value="P:siderophore transport"/>
    <property type="evidence" value="ECO:0007669"/>
    <property type="project" value="InterPro"/>
</dbReference>
<dbReference type="EMBL" id="RWHU01000002">
    <property type="protein sequence ID" value="RSK69159.1"/>
    <property type="molecule type" value="Genomic_DNA"/>
</dbReference>
<dbReference type="GO" id="GO:0031992">
    <property type="term" value="F:energy transducer activity"/>
    <property type="evidence" value="ECO:0007669"/>
    <property type="project" value="InterPro"/>
</dbReference>
<dbReference type="InterPro" id="IPR037682">
    <property type="entry name" value="TonB_C"/>
</dbReference>
<evidence type="ECO:0000256" key="1">
    <source>
        <dbReference type="ARBA" id="ARBA00004167"/>
    </source>
</evidence>
<evidence type="ECO:0000313" key="8">
    <source>
        <dbReference type="Proteomes" id="UP000276389"/>
    </source>
</evidence>
<comment type="function">
    <text evidence="5">Interacts with outer membrane receptor proteins that carry out high-affinity binding and energy dependent uptake into the periplasmic space of specific substrates. It could act to transduce energy from the cytoplasmic membrane to specific energy-requiring processes in the outer membrane, resulting in the release into the periplasm of ligands bound by these outer membrane proteins.</text>
</comment>
<evidence type="ECO:0000256" key="4">
    <source>
        <dbReference type="ARBA" id="ARBA00023136"/>
    </source>
</evidence>
<keyword evidence="5" id="KW-0997">Cell inner membrane</keyword>
<dbReference type="SUPFAM" id="SSF74653">
    <property type="entry name" value="TolA/TonB C-terminal domain"/>
    <property type="match status" value="1"/>
</dbReference>
<keyword evidence="2" id="KW-0812">Transmembrane</keyword>
<gene>
    <name evidence="7" type="ORF">EJE24_05035</name>
</gene>
<dbReference type="AlphaFoldDB" id="A0A3R9QR80"/>
<keyword evidence="5" id="KW-0813">Transport</keyword>
<dbReference type="GO" id="GO:0030288">
    <property type="term" value="C:outer membrane-bounded periplasmic space"/>
    <property type="evidence" value="ECO:0007669"/>
    <property type="project" value="InterPro"/>
</dbReference>
<dbReference type="GO" id="GO:0055085">
    <property type="term" value="P:transmembrane transport"/>
    <property type="evidence" value="ECO:0007669"/>
    <property type="project" value="InterPro"/>
</dbReference>
<dbReference type="PRINTS" id="PR01374">
    <property type="entry name" value="TONBPROTEIN"/>
</dbReference>
<keyword evidence="5" id="KW-0653">Protein transport</keyword>
<comment type="caution">
    <text evidence="7">The sequence shown here is derived from an EMBL/GenBank/DDBJ whole genome shotgun (WGS) entry which is preliminary data.</text>
</comment>
<sequence>MNSIAAVIKLNSAVDTAASLAKRNTFIAMTALLLSGCTTSGGVGIGGGSNGIGVGAGVSFPINLSGSDAGREGSVNSGLKTVTAPMPFYPAQAAARRINGSVTVRYDVSSDGKIENIEVINAEPPGVFERETLYALRNWQYVAGEEHKGITNTFYFKPGDGVTNN</sequence>
<comment type="similarity">
    <text evidence="5">Belongs to the TonB family.</text>
</comment>
<dbReference type="GO" id="GO:0005886">
    <property type="term" value="C:plasma membrane"/>
    <property type="evidence" value="ECO:0007669"/>
    <property type="project" value="UniProtKB-SubCell"/>
</dbReference>
<organism evidence="7 8">
    <name type="scientific">Enterobacter huaxiensis</name>
    <dbReference type="NCBI Taxonomy" id="2494702"/>
    <lineage>
        <taxon>Bacteria</taxon>
        <taxon>Pseudomonadati</taxon>
        <taxon>Pseudomonadota</taxon>
        <taxon>Gammaproteobacteria</taxon>
        <taxon>Enterobacterales</taxon>
        <taxon>Enterobacteriaceae</taxon>
        <taxon>Enterobacter</taxon>
    </lineage>
</organism>
<dbReference type="GO" id="GO:0015031">
    <property type="term" value="P:protein transport"/>
    <property type="evidence" value="ECO:0007669"/>
    <property type="project" value="UniProtKB-UniRule"/>
</dbReference>
<dbReference type="PROSITE" id="PS52015">
    <property type="entry name" value="TONB_CTD"/>
    <property type="match status" value="1"/>
</dbReference>
<comment type="subcellular location">
    <subcellularLocation>
        <location evidence="5">Cell inner membrane</location>
        <topology evidence="5">Single-pass membrane protein</topology>
        <orientation evidence="5">Periplasmic side</orientation>
    </subcellularLocation>
    <subcellularLocation>
        <location evidence="1">Membrane</location>
        <topology evidence="1">Single-pass membrane protein</topology>
    </subcellularLocation>
</comment>
<dbReference type="RefSeq" id="WP_125913856.1">
    <property type="nucleotide sequence ID" value="NZ_RWHU01000002.1"/>
</dbReference>